<dbReference type="InterPro" id="IPR020855">
    <property type="entry name" value="Ureohydrolase_Mn_BS"/>
</dbReference>
<dbReference type="PANTHER" id="PTHR11358:SF26">
    <property type="entry name" value="GUANIDINO ACID HYDROLASE, MITOCHONDRIAL"/>
    <property type="match status" value="1"/>
</dbReference>
<dbReference type="PIRSF" id="PIRSF036979">
    <property type="entry name" value="Arginase"/>
    <property type="match status" value="1"/>
</dbReference>
<dbReference type="PANTHER" id="PTHR11358">
    <property type="entry name" value="ARGINASE/AGMATINASE"/>
    <property type="match status" value="1"/>
</dbReference>
<proteinExistence type="inferred from homology"/>
<dbReference type="InterPro" id="IPR006035">
    <property type="entry name" value="Ureohydrolase"/>
</dbReference>
<dbReference type="RefSeq" id="WP_156972345.1">
    <property type="nucleotide sequence ID" value="NZ_CDRZ01000288.1"/>
</dbReference>
<dbReference type="CDD" id="cd11593">
    <property type="entry name" value="Agmatinase-like_2"/>
    <property type="match status" value="1"/>
</dbReference>
<dbReference type="SUPFAM" id="SSF52768">
    <property type="entry name" value="Arginase/deacetylase"/>
    <property type="match status" value="1"/>
</dbReference>
<name>A0A0B7MQX5_9FIRM</name>
<keyword evidence="4" id="KW-0464">Manganese</keyword>
<dbReference type="EC" id="3.5.3.11" evidence="6"/>
<organism evidence="6 7">
    <name type="scientific">Syntrophaceticus schinkii</name>
    <dbReference type="NCBI Taxonomy" id="499207"/>
    <lineage>
        <taxon>Bacteria</taxon>
        <taxon>Bacillati</taxon>
        <taxon>Bacillota</taxon>
        <taxon>Clostridia</taxon>
        <taxon>Thermoanaerobacterales</taxon>
        <taxon>Thermoanaerobacterales Family III. Incertae Sedis</taxon>
        <taxon>Syntrophaceticus</taxon>
    </lineage>
</organism>
<keyword evidence="2 4" id="KW-0479">Metal-binding</keyword>
<keyword evidence="7" id="KW-1185">Reference proteome</keyword>
<dbReference type="AlphaFoldDB" id="A0A0B7MQX5"/>
<accession>A0A0B7MQX5</accession>
<protein>
    <submittedName>
        <fullName evidence="6">Agmatinase</fullName>
        <ecNumber evidence="6">3.5.3.11</ecNumber>
    </submittedName>
</protein>
<dbReference type="OrthoDB" id="9788689at2"/>
<gene>
    <name evidence="6" type="primary">speB</name>
    <name evidence="6" type="ORF">SSCH_870006</name>
</gene>
<keyword evidence="3 5" id="KW-0378">Hydrolase</keyword>
<evidence type="ECO:0000256" key="5">
    <source>
        <dbReference type="RuleBase" id="RU003684"/>
    </source>
</evidence>
<evidence type="ECO:0000313" key="7">
    <source>
        <dbReference type="Proteomes" id="UP000046155"/>
    </source>
</evidence>
<feature type="binding site" evidence="4">
    <location>
        <position position="136"/>
    </location>
    <ligand>
        <name>Mn(2+)</name>
        <dbReference type="ChEBI" id="CHEBI:29035"/>
        <label>1</label>
    </ligand>
</feature>
<dbReference type="GO" id="GO:0046872">
    <property type="term" value="F:metal ion binding"/>
    <property type="evidence" value="ECO:0007669"/>
    <property type="project" value="UniProtKB-KW"/>
</dbReference>
<dbReference type="PROSITE" id="PS51409">
    <property type="entry name" value="ARGINASE_2"/>
    <property type="match status" value="1"/>
</dbReference>
<evidence type="ECO:0000256" key="2">
    <source>
        <dbReference type="ARBA" id="ARBA00022723"/>
    </source>
</evidence>
<feature type="binding site" evidence="4">
    <location>
        <position position="140"/>
    </location>
    <ligand>
        <name>Mn(2+)</name>
        <dbReference type="ChEBI" id="CHEBI:29035"/>
        <label>1</label>
    </ligand>
</feature>
<dbReference type="Gene3D" id="3.40.800.10">
    <property type="entry name" value="Ureohydrolase domain"/>
    <property type="match status" value="1"/>
</dbReference>
<comment type="cofactor">
    <cofactor evidence="4">
        <name>Mn(2+)</name>
        <dbReference type="ChEBI" id="CHEBI:29035"/>
    </cofactor>
    <text evidence="4">Binds 2 manganese ions per subunit.</text>
</comment>
<dbReference type="InterPro" id="IPR023696">
    <property type="entry name" value="Ureohydrolase_dom_sf"/>
</dbReference>
<dbReference type="InterPro" id="IPR005925">
    <property type="entry name" value="Agmatinase-rel"/>
</dbReference>
<evidence type="ECO:0000313" key="6">
    <source>
        <dbReference type="EMBL" id="CEO90406.1"/>
    </source>
</evidence>
<feature type="binding site" evidence="4">
    <location>
        <position position="138"/>
    </location>
    <ligand>
        <name>Mn(2+)</name>
        <dbReference type="ChEBI" id="CHEBI:29035"/>
        <label>1</label>
    </ligand>
</feature>
<dbReference type="EMBL" id="CDRZ01000288">
    <property type="protein sequence ID" value="CEO90406.1"/>
    <property type="molecule type" value="Genomic_DNA"/>
</dbReference>
<dbReference type="Pfam" id="PF00491">
    <property type="entry name" value="Arginase"/>
    <property type="match status" value="1"/>
</dbReference>
<dbReference type="PROSITE" id="PS01053">
    <property type="entry name" value="ARGINASE_1"/>
    <property type="match status" value="1"/>
</dbReference>
<evidence type="ECO:0000256" key="3">
    <source>
        <dbReference type="ARBA" id="ARBA00022801"/>
    </source>
</evidence>
<feature type="binding site" evidence="4">
    <location>
        <position position="113"/>
    </location>
    <ligand>
        <name>Mn(2+)</name>
        <dbReference type="ChEBI" id="CHEBI:29035"/>
        <label>1</label>
    </ligand>
</feature>
<feature type="binding site" evidence="4">
    <location>
        <position position="218"/>
    </location>
    <ligand>
        <name>Mn(2+)</name>
        <dbReference type="ChEBI" id="CHEBI:29035"/>
        <label>1</label>
    </ligand>
</feature>
<dbReference type="Proteomes" id="UP000046155">
    <property type="component" value="Unassembled WGS sequence"/>
</dbReference>
<dbReference type="NCBIfam" id="TIGR01230">
    <property type="entry name" value="agmatinase"/>
    <property type="match status" value="1"/>
</dbReference>
<dbReference type="GO" id="GO:0008783">
    <property type="term" value="F:agmatinase activity"/>
    <property type="evidence" value="ECO:0007669"/>
    <property type="project" value="UniProtKB-EC"/>
</dbReference>
<evidence type="ECO:0000256" key="4">
    <source>
        <dbReference type="PIRSR" id="PIRSR036979-1"/>
    </source>
</evidence>
<evidence type="ECO:0000256" key="1">
    <source>
        <dbReference type="ARBA" id="ARBA00009227"/>
    </source>
</evidence>
<comment type="similarity">
    <text evidence="1">Belongs to the arginase family. Agmatinase subfamily.</text>
</comment>
<reference evidence="7" key="1">
    <citation type="submission" date="2015-01" db="EMBL/GenBank/DDBJ databases">
        <authorList>
            <person name="Manzoor Shahid"/>
            <person name="Zubair Saima"/>
        </authorList>
    </citation>
    <scope>NUCLEOTIDE SEQUENCE [LARGE SCALE GENOMIC DNA]</scope>
    <source>
        <strain evidence="7">Sp3</strain>
    </source>
</reference>
<feature type="binding site" evidence="4">
    <location>
        <position position="216"/>
    </location>
    <ligand>
        <name>Mn(2+)</name>
        <dbReference type="ChEBI" id="CHEBI:29035"/>
        <label>1</label>
    </ligand>
</feature>
<dbReference type="GO" id="GO:0033389">
    <property type="term" value="P:putrescine biosynthetic process from arginine, via agmatine"/>
    <property type="evidence" value="ECO:0007669"/>
    <property type="project" value="TreeGrafter"/>
</dbReference>
<sequence length="293" mass="32517">MKTADLCVRDWSFLSAKNSYQDAQVVLTGIPLDLTSSFRPGSRQGPQAIRSASEGLEEYSPYLNLDLVDCLFYDGGDLLLPHGNLQVCFERAEHLCRLLLQDNKLPVFLGGEHLITFPIVKAMLDFYPDLAVLHFDAHADLRDEYLGETYSHATVMRRVCELVGPENVYQFGIRSGTREEFAYGENFTHFYPFEILAGLESSLPGLKGRSLYVTLDIDVVDPSYAPGTGTPEPGGVSPHELFRVFDLLQGWNVVGCDYVELAPVYDRSGITVLLAAKLVREGILAFSGRLTAL</sequence>